<comment type="caution">
    <text evidence="15">The sequence shown here is derived from an EMBL/GenBank/DDBJ whole genome shotgun (WGS) entry which is preliminary data.</text>
</comment>
<keyword evidence="16" id="KW-1185">Reference proteome</keyword>
<feature type="compositionally biased region" description="Low complexity" evidence="12">
    <location>
        <begin position="670"/>
        <end position="686"/>
    </location>
</feature>
<evidence type="ECO:0000256" key="1">
    <source>
        <dbReference type="ARBA" id="ARBA00006478"/>
    </source>
</evidence>
<proteinExistence type="inferred from homology"/>
<evidence type="ECO:0000256" key="3">
    <source>
        <dbReference type="ARBA" id="ARBA00022723"/>
    </source>
</evidence>
<dbReference type="CDD" id="cd06223">
    <property type="entry name" value="PRTases_typeI"/>
    <property type="match status" value="1"/>
</dbReference>
<feature type="domain" description="Phosphoribosyltransferase" evidence="13">
    <location>
        <begin position="293"/>
        <end position="366"/>
    </location>
</feature>
<feature type="compositionally biased region" description="Basic and acidic residues" evidence="12">
    <location>
        <begin position="537"/>
        <end position="549"/>
    </location>
</feature>
<keyword evidence="2" id="KW-0808">Transferase</keyword>
<dbReference type="InterPro" id="IPR029057">
    <property type="entry name" value="PRTase-like"/>
</dbReference>
<feature type="compositionally biased region" description="Basic and acidic residues" evidence="12">
    <location>
        <begin position="605"/>
        <end position="620"/>
    </location>
</feature>
<keyword evidence="4 10" id="KW-0545">Nucleotide biosynthesis</keyword>
<dbReference type="GO" id="GO:0006164">
    <property type="term" value="P:purine nucleotide biosynthetic process"/>
    <property type="evidence" value="ECO:0007669"/>
    <property type="project" value="TreeGrafter"/>
</dbReference>
<dbReference type="GO" id="GO:0002189">
    <property type="term" value="C:ribose phosphate diphosphokinase complex"/>
    <property type="evidence" value="ECO:0007669"/>
    <property type="project" value="TreeGrafter"/>
</dbReference>
<sequence length="721" mass="78275">MLNQSASVTYFAAKTQASGEASHQIPGELGLRRRRHTERDSQPPDRSGYQYLGFGSGSFGGRTSEKNGVSHLIQKLPNGSSQKLSCQRCNNSSESIKCKDNGKPITAGRDYNRHAAASFPTVLTAPTHYLDGTPVPKSDTRLRIFSGTANPSLSQEIACYMGLELGKIKIKHFADGEIYVQLQESVRGCDVYLVQPTCPPANENLMELLIMIDACRRASAKNITAVIPYFGYARADRKTQGRESIAAKLVANLITEAGADRVLVCDLHSGQSMGYFDIPVDHVHGQPVILDYLASKTIRTDDLVVVSPDVGGVARARAFAKKLSDAPLAIVDKRRQGHNVAEVMNLIGDVRGKVAVMVDDMIDTAGCKSFKIQTLSPSQHEANSASFAGTIAKGAALLHQEGAREVYACSTHAVFSPPAVERLSSGLFQEVIITNTIPVAEQNYFPQLTILSVANLLGETIWRVHDDCALVIWTELSMNTNIRLSDMAEKESIQRNLSEDFRGTWTNRRPLEVSSLKHVISILAIPPGEETQLPGVGERELRETSRGREGAQTQPQPEDQMTTVTLGELRRMIAKVVTARLELPPQQEQVPLLKQEQHAQSNEQHNIRGEDEDQSRREEGGQLEGASLLGAQTEHRCDAPQPPSGEQQPFTANRGPLDGQRNSSGEPPVAGESDSSSSVTEASRAAPGLKQLCPAAETTSFSGVPRAIGSGKEQQAAFKNC</sequence>
<dbReference type="Pfam" id="PF00156">
    <property type="entry name" value="Pribosyltran"/>
    <property type="match status" value="1"/>
</dbReference>
<comment type="catalytic activity">
    <reaction evidence="9 11">
        <text>D-ribose 5-phosphate + ATP = 5-phospho-alpha-D-ribose 1-diphosphate + AMP + H(+)</text>
        <dbReference type="Rhea" id="RHEA:15609"/>
        <dbReference type="ChEBI" id="CHEBI:15378"/>
        <dbReference type="ChEBI" id="CHEBI:30616"/>
        <dbReference type="ChEBI" id="CHEBI:58017"/>
        <dbReference type="ChEBI" id="CHEBI:78346"/>
        <dbReference type="ChEBI" id="CHEBI:456215"/>
        <dbReference type="EC" id="2.7.6.1"/>
    </reaction>
</comment>
<feature type="domain" description="Ribose-phosphate pyrophosphokinase N-terminal" evidence="14">
    <location>
        <begin position="143"/>
        <end position="258"/>
    </location>
</feature>
<evidence type="ECO:0000256" key="6">
    <source>
        <dbReference type="ARBA" id="ARBA00022777"/>
    </source>
</evidence>
<protein>
    <recommendedName>
        <fullName evidence="11">Ribose-phosphate pyrophosphokinase</fullName>
        <ecNumber evidence="11">2.7.6.1</ecNumber>
    </recommendedName>
</protein>
<evidence type="ECO:0000256" key="8">
    <source>
        <dbReference type="ARBA" id="ARBA00022842"/>
    </source>
</evidence>
<evidence type="ECO:0000256" key="12">
    <source>
        <dbReference type="SAM" id="MobiDB-lite"/>
    </source>
</evidence>
<dbReference type="FunFam" id="3.40.50.2020:FF:000007">
    <property type="entry name" value="Ribose-phosphate pyrophosphokinase"/>
    <property type="match status" value="1"/>
</dbReference>
<comment type="similarity">
    <text evidence="1 10">Belongs to the ribose-phosphate pyrophosphokinase family.</text>
</comment>
<dbReference type="InterPro" id="IPR005946">
    <property type="entry name" value="Rib-P_diPkinase"/>
</dbReference>
<keyword evidence="5" id="KW-0547">Nucleotide-binding</keyword>
<name>A0A5A7QDS3_STRAF</name>
<dbReference type="Pfam" id="PF14572">
    <property type="entry name" value="Pribosyl_synth"/>
    <property type="match status" value="1"/>
</dbReference>
<keyword evidence="7" id="KW-0067">ATP-binding</keyword>
<dbReference type="EMBL" id="BKCP01006516">
    <property type="protein sequence ID" value="GER43194.1"/>
    <property type="molecule type" value="Genomic_DNA"/>
</dbReference>
<feature type="region of interest" description="Disordered" evidence="12">
    <location>
        <begin position="15"/>
        <end position="51"/>
    </location>
</feature>
<dbReference type="SUPFAM" id="SSF53271">
    <property type="entry name" value="PRTase-like"/>
    <property type="match status" value="2"/>
</dbReference>
<dbReference type="Proteomes" id="UP000325081">
    <property type="component" value="Unassembled WGS sequence"/>
</dbReference>
<organism evidence="15 16">
    <name type="scientific">Striga asiatica</name>
    <name type="common">Asiatic witchweed</name>
    <name type="synonym">Buchnera asiatica</name>
    <dbReference type="NCBI Taxonomy" id="4170"/>
    <lineage>
        <taxon>Eukaryota</taxon>
        <taxon>Viridiplantae</taxon>
        <taxon>Streptophyta</taxon>
        <taxon>Embryophyta</taxon>
        <taxon>Tracheophyta</taxon>
        <taxon>Spermatophyta</taxon>
        <taxon>Magnoliopsida</taxon>
        <taxon>eudicotyledons</taxon>
        <taxon>Gunneridae</taxon>
        <taxon>Pentapetalae</taxon>
        <taxon>asterids</taxon>
        <taxon>lamiids</taxon>
        <taxon>Lamiales</taxon>
        <taxon>Orobanchaceae</taxon>
        <taxon>Buchnereae</taxon>
        <taxon>Striga</taxon>
    </lineage>
</organism>
<dbReference type="InterPro" id="IPR029099">
    <property type="entry name" value="Pribosyltran_N"/>
</dbReference>
<feature type="region of interest" description="Disordered" evidence="12">
    <location>
        <begin position="528"/>
        <end position="562"/>
    </location>
</feature>
<reference evidence="16" key="1">
    <citation type="journal article" date="2019" name="Curr. Biol.">
        <title>Genome Sequence of Striga asiatica Provides Insight into the Evolution of Plant Parasitism.</title>
        <authorList>
            <person name="Yoshida S."/>
            <person name="Kim S."/>
            <person name="Wafula E.K."/>
            <person name="Tanskanen J."/>
            <person name="Kim Y.M."/>
            <person name="Honaas L."/>
            <person name="Yang Z."/>
            <person name="Spallek T."/>
            <person name="Conn C.E."/>
            <person name="Ichihashi Y."/>
            <person name="Cheong K."/>
            <person name="Cui S."/>
            <person name="Der J.P."/>
            <person name="Gundlach H."/>
            <person name="Jiao Y."/>
            <person name="Hori C."/>
            <person name="Ishida J.K."/>
            <person name="Kasahara H."/>
            <person name="Kiba T."/>
            <person name="Kim M.S."/>
            <person name="Koo N."/>
            <person name="Laohavisit A."/>
            <person name="Lee Y.H."/>
            <person name="Lumba S."/>
            <person name="McCourt P."/>
            <person name="Mortimer J.C."/>
            <person name="Mutuku J.M."/>
            <person name="Nomura T."/>
            <person name="Sasaki-Sekimoto Y."/>
            <person name="Seto Y."/>
            <person name="Wang Y."/>
            <person name="Wakatake T."/>
            <person name="Sakakibara H."/>
            <person name="Demura T."/>
            <person name="Yamaguchi S."/>
            <person name="Yoneyama K."/>
            <person name="Manabe R.I."/>
            <person name="Nelson D.C."/>
            <person name="Schulman A.H."/>
            <person name="Timko M.P."/>
            <person name="dePamphilis C.W."/>
            <person name="Choi D."/>
            <person name="Shirasu K."/>
        </authorList>
    </citation>
    <scope>NUCLEOTIDE SEQUENCE [LARGE SCALE GENOMIC DNA]</scope>
    <source>
        <strain evidence="16">cv. UVA1</strain>
    </source>
</reference>
<gene>
    <name evidence="15" type="ORF">STAS_20029</name>
</gene>
<evidence type="ECO:0000259" key="13">
    <source>
        <dbReference type="Pfam" id="PF00156"/>
    </source>
</evidence>
<dbReference type="Pfam" id="PF13793">
    <property type="entry name" value="Pribosyltran_N"/>
    <property type="match status" value="1"/>
</dbReference>
<dbReference type="PANTHER" id="PTHR10210">
    <property type="entry name" value="RIBOSE-PHOSPHATE DIPHOSPHOKINASE FAMILY MEMBER"/>
    <property type="match status" value="1"/>
</dbReference>
<evidence type="ECO:0000256" key="7">
    <source>
        <dbReference type="ARBA" id="ARBA00022840"/>
    </source>
</evidence>
<dbReference type="GO" id="GO:0004749">
    <property type="term" value="F:ribose phosphate diphosphokinase activity"/>
    <property type="evidence" value="ECO:0007669"/>
    <property type="project" value="UniProtKB-EC"/>
</dbReference>
<evidence type="ECO:0000313" key="16">
    <source>
        <dbReference type="Proteomes" id="UP000325081"/>
    </source>
</evidence>
<dbReference type="AlphaFoldDB" id="A0A5A7QDS3"/>
<evidence type="ECO:0000256" key="4">
    <source>
        <dbReference type="ARBA" id="ARBA00022727"/>
    </source>
</evidence>
<evidence type="ECO:0000259" key="14">
    <source>
        <dbReference type="Pfam" id="PF13793"/>
    </source>
</evidence>
<keyword evidence="6 11" id="KW-0418">Kinase</keyword>
<dbReference type="InterPro" id="IPR000836">
    <property type="entry name" value="PRTase_dom"/>
</dbReference>
<dbReference type="GO" id="GO:0006015">
    <property type="term" value="P:5-phosphoribose 1-diphosphate biosynthetic process"/>
    <property type="evidence" value="ECO:0007669"/>
    <property type="project" value="TreeGrafter"/>
</dbReference>
<evidence type="ECO:0000256" key="5">
    <source>
        <dbReference type="ARBA" id="ARBA00022741"/>
    </source>
</evidence>
<evidence type="ECO:0000256" key="2">
    <source>
        <dbReference type="ARBA" id="ARBA00022679"/>
    </source>
</evidence>
<dbReference type="PANTHER" id="PTHR10210:SF120">
    <property type="entry name" value="RIBOSE-PHOSPHATE PYROPHOSPHOKINASE 5, CHLOROPLASTIC"/>
    <property type="match status" value="1"/>
</dbReference>
<evidence type="ECO:0000313" key="15">
    <source>
        <dbReference type="EMBL" id="GER43194.1"/>
    </source>
</evidence>
<dbReference type="GO" id="GO:0000287">
    <property type="term" value="F:magnesium ion binding"/>
    <property type="evidence" value="ECO:0007669"/>
    <property type="project" value="InterPro"/>
</dbReference>
<feature type="region of interest" description="Disordered" evidence="12">
    <location>
        <begin position="592"/>
        <end position="621"/>
    </location>
</feature>
<feature type="region of interest" description="Disordered" evidence="12">
    <location>
        <begin position="635"/>
        <end position="721"/>
    </location>
</feature>
<accession>A0A5A7QDS3</accession>
<evidence type="ECO:0000256" key="10">
    <source>
        <dbReference type="RuleBase" id="RU004324"/>
    </source>
</evidence>
<dbReference type="NCBIfam" id="NF002320">
    <property type="entry name" value="PRK01259.1"/>
    <property type="match status" value="1"/>
</dbReference>
<dbReference type="GO" id="GO:0005524">
    <property type="term" value="F:ATP binding"/>
    <property type="evidence" value="ECO:0007669"/>
    <property type="project" value="UniProtKB-KW"/>
</dbReference>
<dbReference type="OrthoDB" id="413572at2759"/>
<dbReference type="GO" id="GO:0016301">
    <property type="term" value="F:kinase activity"/>
    <property type="evidence" value="ECO:0007669"/>
    <property type="project" value="UniProtKB-KW"/>
</dbReference>
<dbReference type="HAMAP" id="MF_00583_B">
    <property type="entry name" value="RibP_PPkinase_B"/>
    <property type="match status" value="1"/>
</dbReference>
<dbReference type="InterPro" id="IPR000842">
    <property type="entry name" value="PRib_PP_synth_CS"/>
</dbReference>
<dbReference type="GO" id="GO:0005737">
    <property type="term" value="C:cytoplasm"/>
    <property type="evidence" value="ECO:0007669"/>
    <property type="project" value="TreeGrafter"/>
</dbReference>
<dbReference type="GO" id="GO:0009156">
    <property type="term" value="P:ribonucleoside monophosphate biosynthetic process"/>
    <property type="evidence" value="ECO:0007669"/>
    <property type="project" value="InterPro"/>
</dbReference>
<feature type="compositionally biased region" description="Polar residues" evidence="12">
    <location>
        <begin position="551"/>
        <end position="562"/>
    </location>
</feature>
<dbReference type="PROSITE" id="PS00114">
    <property type="entry name" value="PRPP_SYNTHASE"/>
    <property type="match status" value="1"/>
</dbReference>
<keyword evidence="8 11" id="KW-0460">Magnesium</keyword>
<dbReference type="Gene3D" id="3.40.50.2020">
    <property type="match status" value="4"/>
</dbReference>
<keyword evidence="3 11" id="KW-0479">Metal-binding</keyword>
<dbReference type="NCBIfam" id="TIGR01251">
    <property type="entry name" value="ribP_PPkin"/>
    <property type="match status" value="1"/>
</dbReference>
<dbReference type="SMART" id="SM01400">
    <property type="entry name" value="Pribosyltran_N"/>
    <property type="match status" value="1"/>
</dbReference>
<dbReference type="InterPro" id="IPR037515">
    <property type="entry name" value="Rib-P_diPkinase_bac"/>
</dbReference>
<evidence type="ECO:0000256" key="9">
    <source>
        <dbReference type="ARBA" id="ARBA00049535"/>
    </source>
</evidence>
<evidence type="ECO:0000256" key="11">
    <source>
        <dbReference type="RuleBase" id="RU004325"/>
    </source>
</evidence>
<dbReference type="EC" id="2.7.6.1" evidence="11"/>